<feature type="domain" description="AB hydrolase-1" evidence="2">
    <location>
        <begin position="25"/>
        <end position="248"/>
    </location>
</feature>
<evidence type="ECO:0000313" key="3">
    <source>
        <dbReference type="EMBL" id="SEJ58164.1"/>
    </source>
</evidence>
<comment type="caution">
    <text evidence="3">The sequence shown here is derived from an EMBL/GenBank/DDBJ whole genome shotgun (WGS) entry which is preliminary data.</text>
</comment>
<dbReference type="GO" id="GO:0016020">
    <property type="term" value="C:membrane"/>
    <property type="evidence" value="ECO:0007669"/>
    <property type="project" value="TreeGrafter"/>
</dbReference>
<evidence type="ECO:0000259" key="2">
    <source>
        <dbReference type="Pfam" id="PF12697"/>
    </source>
</evidence>
<keyword evidence="1" id="KW-0378">Hydrolase</keyword>
<dbReference type="GeneID" id="80818644"/>
<gene>
    <name evidence="3" type="ORF">SAMN04487940_107165</name>
</gene>
<dbReference type="Pfam" id="PF12697">
    <property type="entry name" value="Abhydrolase_6"/>
    <property type="match status" value="1"/>
</dbReference>
<dbReference type="InterPro" id="IPR000073">
    <property type="entry name" value="AB_hydrolase_1"/>
</dbReference>
<organism evidence="3 4">
    <name type="scientific">Marinovum algicola</name>
    <dbReference type="NCBI Taxonomy" id="42444"/>
    <lineage>
        <taxon>Bacteria</taxon>
        <taxon>Pseudomonadati</taxon>
        <taxon>Pseudomonadota</taxon>
        <taxon>Alphaproteobacteria</taxon>
        <taxon>Rhodobacterales</taxon>
        <taxon>Roseobacteraceae</taxon>
        <taxon>Marinovum</taxon>
    </lineage>
</organism>
<dbReference type="PANTHER" id="PTHR43798:SF31">
    <property type="entry name" value="AB HYDROLASE SUPERFAMILY PROTEIN YCLE"/>
    <property type="match status" value="1"/>
</dbReference>
<dbReference type="AlphaFoldDB" id="A0A975WAK1"/>
<dbReference type="InterPro" id="IPR050266">
    <property type="entry name" value="AB_hydrolase_sf"/>
</dbReference>
<dbReference type="Proteomes" id="UP000182932">
    <property type="component" value="Unassembled WGS sequence"/>
</dbReference>
<evidence type="ECO:0000313" key="4">
    <source>
        <dbReference type="Proteomes" id="UP000182932"/>
    </source>
</evidence>
<dbReference type="RefSeq" id="WP_074836749.1">
    <property type="nucleotide sequence ID" value="NZ_FNYY01000007.1"/>
</dbReference>
<keyword evidence="4" id="KW-1185">Reference proteome</keyword>
<dbReference type="GO" id="GO:0016787">
    <property type="term" value="F:hydrolase activity"/>
    <property type="evidence" value="ECO:0007669"/>
    <property type="project" value="UniProtKB-KW"/>
</dbReference>
<proteinExistence type="predicted"/>
<dbReference type="EMBL" id="FNYY01000007">
    <property type="protein sequence ID" value="SEJ58164.1"/>
    <property type="molecule type" value="Genomic_DNA"/>
</dbReference>
<dbReference type="PANTHER" id="PTHR43798">
    <property type="entry name" value="MONOACYLGLYCEROL LIPASE"/>
    <property type="match status" value="1"/>
</dbReference>
<evidence type="ECO:0000256" key="1">
    <source>
        <dbReference type="ARBA" id="ARBA00022801"/>
    </source>
</evidence>
<dbReference type="SUPFAM" id="SSF53474">
    <property type="entry name" value="alpha/beta-Hydrolases"/>
    <property type="match status" value="1"/>
</dbReference>
<dbReference type="InterPro" id="IPR029058">
    <property type="entry name" value="AB_hydrolase_fold"/>
</dbReference>
<sequence>MTWTTRPRSEIGGLAAIRCGEGPPVLLLHGVGLRAEAWNRQIDALARRYRVTAPDLPGHGESPRPAAPMALADYTEAALAVLAEPALIVGHSMGAMIALNMAVRHPEMVRGVAALNAVFERDAAAAAAVEARAASLDGERAADPGPTLARWFGPDETPERHACGDWLRAVDPAGYRMAYAAFARAQGPAREALARLPCPVLFMTGALEPNSTPQMSDTMARLAPRGRVRIAAGAAHMMPMTHAGDVNAALIDLATEVLP</sequence>
<name>A0A975WAK1_9RHOB</name>
<accession>A0A975WAK1</accession>
<dbReference type="Gene3D" id="3.40.50.1820">
    <property type="entry name" value="alpha/beta hydrolase"/>
    <property type="match status" value="1"/>
</dbReference>
<reference evidence="3 4" key="1">
    <citation type="submission" date="2016-10" db="EMBL/GenBank/DDBJ databases">
        <authorList>
            <person name="Varghese N."/>
            <person name="Submissions S."/>
        </authorList>
    </citation>
    <scope>NUCLEOTIDE SEQUENCE [LARGE SCALE GENOMIC DNA]</scope>
    <source>
        <strain evidence="3 4">FF3</strain>
    </source>
</reference>
<protein>
    <submittedName>
        <fullName evidence="3">Pimeloyl-ACP methyl ester carboxylesterase</fullName>
    </submittedName>
</protein>